<reference evidence="7 8" key="1">
    <citation type="submission" date="2014-04" db="EMBL/GenBank/DDBJ databases">
        <authorList>
            <consortium name="DOE Joint Genome Institute"/>
            <person name="Kuo A."/>
            <person name="Girlanda M."/>
            <person name="Perotto S."/>
            <person name="Kohler A."/>
            <person name="Nagy L.G."/>
            <person name="Floudas D."/>
            <person name="Copeland A."/>
            <person name="Barry K.W."/>
            <person name="Cichocki N."/>
            <person name="Veneault-Fourrey C."/>
            <person name="LaButti K."/>
            <person name="Lindquist E.A."/>
            <person name="Lipzen A."/>
            <person name="Lundell T."/>
            <person name="Morin E."/>
            <person name="Murat C."/>
            <person name="Sun H."/>
            <person name="Tunlid A."/>
            <person name="Henrissat B."/>
            <person name="Grigoriev I.V."/>
            <person name="Hibbett D.S."/>
            <person name="Martin F."/>
            <person name="Nordberg H.P."/>
            <person name="Cantor M.N."/>
            <person name="Hua S.X."/>
        </authorList>
    </citation>
    <scope>NUCLEOTIDE SEQUENCE [LARGE SCALE GENOMIC DNA]</scope>
    <source>
        <strain evidence="7 8">MUT 4182</strain>
    </source>
</reference>
<evidence type="ECO:0000259" key="6">
    <source>
        <dbReference type="Pfam" id="PF07156"/>
    </source>
</evidence>
<dbReference type="PANTHER" id="PTHR15944">
    <property type="entry name" value="FARNESYLCYSTEINE LYASE"/>
    <property type="match status" value="1"/>
</dbReference>
<evidence type="ECO:0000256" key="3">
    <source>
        <dbReference type="ARBA" id="ARBA00022827"/>
    </source>
</evidence>
<dbReference type="HOGENOM" id="CLU_999500_0_0_1"/>
<evidence type="ECO:0000256" key="2">
    <source>
        <dbReference type="ARBA" id="ARBA00022630"/>
    </source>
</evidence>
<sequence>NFRIFEEFLQRSGATLHFNTTVSGLQKSLSASTDKQVWTLSGDSNIPSAPYDHVILAAPFAFSGITLQDSTASFPKVEYIRLHVTLVSTTSESARPERFGLQPGTHVGKFILTTANRGDKGRAGSSTSACDTQTLDTACKQNLESKPDFNSISYHQTFERNGRKEHIWKVFSMDRKSDEWLEDVFGEDTVGWAYRKVWYSYPVLQPAKAFPAVEADEGLWYVNSMEPFISTMETETLSSRNIVDNLLRESFGHGICSSSNSADGWGYKVEDEKIYGWDC</sequence>
<protein>
    <recommendedName>
        <fullName evidence="6">Prenylcysteine lyase domain-containing protein</fullName>
    </recommendedName>
</protein>
<dbReference type="GO" id="GO:0030327">
    <property type="term" value="P:prenylated protein catabolic process"/>
    <property type="evidence" value="ECO:0007669"/>
    <property type="project" value="TreeGrafter"/>
</dbReference>
<keyword evidence="8" id="KW-1185">Reference proteome</keyword>
<evidence type="ECO:0000313" key="7">
    <source>
        <dbReference type="EMBL" id="KIO16488.1"/>
    </source>
</evidence>
<evidence type="ECO:0000256" key="1">
    <source>
        <dbReference type="ARBA" id="ARBA00001974"/>
    </source>
</evidence>
<keyword evidence="4" id="KW-0560">Oxidoreductase</keyword>
<dbReference type="OrthoDB" id="437369at2759"/>
<dbReference type="InterPro" id="IPR010795">
    <property type="entry name" value="Prenylcys_lyase"/>
</dbReference>
<evidence type="ECO:0000256" key="4">
    <source>
        <dbReference type="ARBA" id="ARBA00023002"/>
    </source>
</evidence>
<name>A0A0C3K517_9AGAM</name>
<reference evidence="8" key="2">
    <citation type="submission" date="2015-01" db="EMBL/GenBank/DDBJ databases">
        <title>Evolutionary Origins and Diversification of the Mycorrhizal Mutualists.</title>
        <authorList>
            <consortium name="DOE Joint Genome Institute"/>
            <consortium name="Mycorrhizal Genomics Consortium"/>
            <person name="Kohler A."/>
            <person name="Kuo A."/>
            <person name="Nagy L.G."/>
            <person name="Floudas D."/>
            <person name="Copeland A."/>
            <person name="Barry K.W."/>
            <person name="Cichocki N."/>
            <person name="Veneault-Fourrey C."/>
            <person name="LaButti K."/>
            <person name="Lindquist E.A."/>
            <person name="Lipzen A."/>
            <person name="Lundell T."/>
            <person name="Morin E."/>
            <person name="Murat C."/>
            <person name="Riley R."/>
            <person name="Ohm R."/>
            <person name="Sun H."/>
            <person name="Tunlid A."/>
            <person name="Henrissat B."/>
            <person name="Grigoriev I.V."/>
            <person name="Hibbett D.S."/>
            <person name="Martin F."/>
        </authorList>
    </citation>
    <scope>NUCLEOTIDE SEQUENCE [LARGE SCALE GENOMIC DNA]</scope>
    <source>
        <strain evidence="8">MUT 4182</strain>
    </source>
</reference>
<dbReference type="Proteomes" id="UP000054248">
    <property type="component" value="Unassembled WGS sequence"/>
</dbReference>
<dbReference type="AlphaFoldDB" id="A0A0C3K517"/>
<feature type="domain" description="Prenylcysteine lyase" evidence="6">
    <location>
        <begin position="1"/>
        <end position="243"/>
    </location>
</feature>
<dbReference type="InterPro" id="IPR017046">
    <property type="entry name" value="Prenylcysteine_Oxase1"/>
</dbReference>
<comment type="cofactor">
    <cofactor evidence="1">
        <name>FAD</name>
        <dbReference type="ChEBI" id="CHEBI:57692"/>
    </cofactor>
</comment>
<proteinExistence type="predicted"/>
<dbReference type="EMBL" id="KN823553">
    <property type="protein sequence ID" value="KIO16488.1"/>
    <property type="molecule type" value="Genomic_DNA"/>
</dbReference>
<keyword evidence="5" id="KW-0325">Glycoprotein</keyword>
<evidence type="ECO:0000256" key="5">
    <source>
        <dbReference type="ARBA" id="ARBA00023180"/>
    </source>
</evidence>
<dbReference type="GO" id="GO:0030328">
    <property type="term" value="P:prenylcysteine catabolic process"/>
    <property type="evidence" value="ECO:0007669"/>
    <property type="project" value="InterPro"/>
</dbReference>
<dbReference type="GO" id="GO:0001735">
    <property type="term" value="F:prenylcysteine oxidase activity"/>
    <property type="evidence" value="ECO:0007669"/>
    <property type="project" value="InterPro"/>
</dbReference>
<feature type="non-terminal residue" evidence="7">
    <location>
        <position position="1"/>
    </location>
</feature>
<keyword evidence="3" id="KW-0274">FAD</keyword>
<keyword evidence="2" id="KW-0285">Flavoprotein</keyword>
<dbReference type="PANTHER" id="PTHR15944:SF0">
    <property type="entry name" value="PRENYLCYSTEINE LYASE DOMAIN-CONTAINING PROTEIN"/>
    <property type="match status" value="1"/>
</dbReference>
<organism evidence="7 8">
    <name type="scientific">Tulasnella calospora MUT 4182</name>
    <dbReference type="NCBI Taxonomy" id="1051891"/>
    <lineage>
        <taxon>Eukaryota</taxon>
        <taxon>Fungi</taxon>
        <taxon>Dikarya</taxon>
        <taxon>Basidiomycota</taxon>
        <taxon>Agaricomycotina</taxon>
        <taxon>Agaricomycetes</taxon>
        <taxon>Cantharellales</taxon>
        <taxon>Tulasnellaceae</taxon>
        <taxon>Tulasnella</taxon>
    </lineage>
</organism>
<evidence type="ECO:0000313" key="8">
    <source>
        <dbReference type="Proteomes" id="UP000054248"/>
    </source>
</evidence>
<dbReference type="Pfam" id="PF07156">
    <property type="entry name" value="Prenylcys_lyase"/>
    <property type="match status" value="1"/>
</dbReference>
<accession>A0A0C3K517</accession>
<gene>
    <name evidence="7" type="ORF">M407DRAFT_33869</name>
</gene>